<reference evidence="2" key="1">
    <citation type="journal article" date="2020" name="J Insects Food Feed">
        <title>The yellow mealworm (Tenebrio molitor) genome: a resource for the emerging insects as food and feed industry.</title>
        <authorList>
            <person name="Eriksson T."/>
            <person name="Andere A."/>
            <person name="Kelstrup H."/>
            <person name="Emery V."/>
            <person name="Picard C."/>
        </authorList>
    </citation>
    <scope>NUCLEOTIDE SEQUENCE</scope>
    <source>
        <strain evidence="2">Stoneville</strain>
        <tissue evidence="2">Whole head</tissue>
    </source>
</reference>
<organism evidence="2 3">
    <name type="scientific">Tenebrio molitor</name>
    <name type="common">Yellow mealworm beetle</name>
    <dbReference type="NCBI Taxonomy" id="7067"/>
    <lineage>
        <taxon>Eukaryota</taxon>
        <taxon>Metazoa</taxon>
        <taxon>Ecdysozoa</taxon>
        <taxon>Arthropoda</taxon>
        <taxon>Hexapoda</taxon>
        <taxon>Insecta</taxon>
        <taxon>Pterygota</taxon>
        <taxon>Neoptera</taxon>
        <taxon>Endopterygota</taxon>
        <taxon>Coleoptera</taxon>
        <taxon>Polyphaga</taxon>
        <taxon>Cucujiformia</taxon>
        <taxon>Tenebrionidae</taxon>
        <taxon>Tenebrio</taxon>
    </lineage>
</organism>
<gene>
    <name evidence="2" type="ORF">GEV33_002850</name>
</gene>
<dbReference type="EMBL" id="JABDTM020013226">
    <property type="protein sequence ID" value="KAH0819942.1"/>
    <property type="molecule type" value="Genomic_DNA"/>
</dbReference>
<dbReference type="Proteomes" id="UP000719412">
    <property type="component" value="Unassembled WGS sequence"/>
</dbReference>
<sequence length="184" mass="21119">MIVALTLLVLTHLVKSSQFTPFKTLSSMNLPQLDEDFLKRNPRETQDSEDEEFVKLMNSNEEIRGALWSNIITEIAKRNLNISIVGWQNIYDNEGNIEKVVALELAFPVKDKSKIHLVSKDDGETAKRSNPHKAIRGFGPFVSFAQRGLQVDIFALEHKRNSEVPEYFYWNPHTTVSILKEKFS</sequence>
<feature type="chain" id="PRO_5035245338" evidence="1">
    <location>
        <begin position="17"/>
        <end position="184"/>
    </location>
</feature>
<reference evidence="2" key="2">
    <citation type="submission" date="2021-08" db="EMBL/GenBank/DDBJ databases">
        <authorList>
            <person name="Eriksson T."/>
        </authorList>
    </citation>
    <scope>NUCLEOTIDE SEQUENCE</scope>
    <source>
        <strain evidence="2">Stoneville</strain>
        <tissue evidence="2">Whole head</tissue>
    </source>
</reference>
<proteinExistence type="predicted"/>
<name>A0A8J6HTB1_TENMO</name>
<keyword evidence="1" id="KW-0732">Signal</keyword>
<evidence type="ECO:0000313" key="3">
    <source>
        <dbReference type="Proteomes" id="UP000719412"/>
    </source>
</evidence>
<dbReference type="AlphaFoldDB" id="A0A8J6HTB1"/>
<protein>
    <submittedName>
        <fullName evidence="2">Uncharacterized protein</fullName>
    </submittedName>
</protein>
<evidence type="ECO:0000256" key="1">
    <source>
        <dbReference type="SAM" id="SignalP"/>
    </source>
</evidence>
<feature type="signal peptide" evidence="1">
    <location>
        <begin position="1"/>
        <end position="16"/>
    </location>
</feature>
<evidence type="ECO:0000313" key="2">
    <source>
        <dbReference type="EMBL" id="KAH0819942.1"/>
    </source>
</evidence>
<keyword evidence="3" id="KW-1185">Reference proteome</keyword>
<comment type="caution">
    <text evidence="2">The sequence shown here is derived from an EMBL/GenBank/DDBJ whole genome shotgun (WGS) entry which is preliminary data.</text>
</comment>
<accession>A0A8J6HTB1</accession>